<reference evidence="1" key="1">
    <citation type="submission" date="2007-11" db="EMBL/GenBank/DDBJ databases">
        <authorList>
            <person name="Fulton L."/>
            <person name="Clifton S."/>
            <person name="Fulton B."/>
            <person name="Xu J."/>
            <person name="Minx P."/>
            <person name="Pepin K.H."/>
            <person name="Johnson M."/>
            <person name="Thiruvilangam P."/>
            <person name="Bhonagiri V."/>
            <person name="Nash W.E."/>
            <person name="Mardis E.R."/>
            <person name="Wilson R.K."/>
        </authorList>
    </citation>
    <scope>NUCLEOTIDE SEQUENCE [LARGE SCALE GENOMIC DNA]</scope>
    <source>
        <strain evidence="1">DSM 1402</strain>
    </source>
</reference>
<dbReference type="EMBL" id="ABFX02000013">
    <property type="protein sequence ID" value="EDS17112.1"/>
    <property type="molecule type" value="Genomic_DNA"/>
</dbReference>
<sequence length="57" mass="6648">MTLECKIVYQQVQDKNAITPNNLERFYPQDVDSSFYGANKDLHTAYYGQIINAYIIE</sequence>
<evidence type="ECO:0000313" key="1">
    <source>
        <dbReference type="EMBL" id="EDS17112.1"/>
    </source>
</evidence>
<dbReference type="HOGENOM" id="CLU_2988898_0_0_9"/>
<dbReference type="eggNOG" id="COG1853">
    <property type="taxonomic scope" value="Bacteria"/>
</dbReference>
<name>B0N8V5_9FIRM</name>
<comment type="caution">
    <text evidence="1">The sequence shown here is derived from an EMBL/GenBank/DDBJ whole genome shotgun (WGS) entry which is preliminary data.</text>
</comment>
<organism evidence="1 2">
    <name type="scientific">Thomasclavelia ramosa DSM 1402</name>
    <dbReference type="NCBI Taxonomy" id="445974"/>
    <lineage>
        <taxon>Bacteria</taxon>
        <taxon>Bacillati</taxon>
        <taxon>Bacillota</taxon>
        <taxon>Erysipelotrichia</taxon>
        <taxon>Erysipelotrichales</taxon>
        <taxon>Coprobacillaceae</taxon>
        <taxon>Thomasclavelia</taxon>
    </lineage>
</organism>
<reference evidence="1" key="2">
    <citation type="submission" date="2014-06" db="EMBL/GenBank/DDBJ databases">
        <title>Draft genome sequence of Clostridium ramosum(DSM 1402).</title>
        <authorList>
            <person name="Sudarsanam P."/>
            <person name="Ley R."/>
            <person name="Guruge J."/>
            <person name="Turnbaugh P.J."/>
            <person name="Mahowald M."/>
            <person name="Liep D."/>
            <person name="Gordon J."/>
        </authorList>
    </citation>
    <scope>NUCLEOTIDE SEQUENCE</scope>
    <source>
        <strain evidence="1">DSM 1402</strain>
    </source>
</reference>
<dbReference type="Proteomes" id="UP000005798">
    <property type="component" value="Unassembled WGS sequence"/>
</dbReference>
<dbReference type="AlphaFoldDB" id="B0N8V5"/>
<protein>
    <submittedName>
        <fullName evidence="1">Uncharacterized protein</fullName>
    </submittedName>
</protein>
<evidence type="ECO:0000313" key="2">
    <source>
        <dbReference type="Proteomes" id="UP000005798"/>
    </source>
</evidence>
<gene>
    <name evidence="1" type="ORF">CLORAM_03086</name>
</gene>
<proteinExistence type="predicted"/>
<keyword evidence="2" id="KW-1185">Reference proteome</keyword>
<accession>B0N8V5</accession>